<evidence type="ECO:0000256" key="1">
    <source>
        <dbReference type="ARBA" id="ARBA00001974"/>
    </source>
</evidence>
<dbReference type="AlphaFoldDB" id="A0A1I7AK98"/>
<keyword evidence="3" id="KW-0274">FAD</keyword>
<evidence type="ECO:0000313" key="5">
    <source>
        <dbReference type="EMBL" id="SFT75294.1"/>
    </source>
</evidence>
<evidence type="ECO:0000256" key="3">
    <source>
        <dbReference type="ARBA" id="ARBA00022827"/>
    </source>
</evidence>
<evidence type="ECO:0000256" key="2">
    <source>
        <dbReference type="ARBA" id="ARBA00022630"/>
    </source>
</evidence>
<dbReference type="InterPro" id="IPR002938">
    <property type="entry name" value="FAD-bd"/>
</dbReference>
<dbReference type="Pfam" id="PF21274">
    <property type="entry name" value="Rng_hyd_C"/>
    <property type="match status" value="1"/>
</dbReference>
<dbReference type="Proteomes" id="UP000198844">
    <property type="component" value="Unassembled WGS sequence"/>
</dbReference>
<dbReference type="RefSeq" id="WP_093633615.1">
    <property type="nucleotide sequence ID" value="NZ_FPBH01000003.1"/>
</dbReference>
<dbReference type="OrthoDB" id="3443359at2"/>
<dbReference type="SUPFAM" id="SSF51905">
    <property type="entry name" value="FAD/NAD(P)-binding domain"/>
    <property type="match status" value="1"/>
</dbReference>
<sequence length="490" mass="53374">MNTSFEVVVVGGGPVGLWLACELRLAGLSVVVLERRTKCVEQSRALTIHGRTLEVLSLRGVEDRFIATGKPITAGHYAVLDTRLDFNIFDSRFSYTLFIPQKATEEIIEQRALELGVDIRRGAVVEGMTVDSGSVSVRGAGPEGAFELTGAYVVGTDGARSIVRREAGIDFVGHPATAMALMGDVVLDAPPSVPLFSEFNERGSVMVAPLGDGRHYRIVLNEAVDRGVTRDDPVTFEELTSVTRMIAGTDFSARDPLWLSRFDNETRLVSHYRRGRIFLAGDAAHIHLPAGGQGMNVGIQDAMNLGWKLAAVVKGEAPEYLLDTYEQERRPVGAYLHDTTMAQGYLITGFSPHGRALRDVFNDMLKNPEINAYFARQVSGFGVRYPEALPGCAGSSSSLLGNRIRDTELQLKNGERTNLYSLLSAGKWVHLAFNAGAQVAIPEWLPTDAVIFEEVRGVEHASMFSGLKAILIRPDGYVAQSAEERHVDAA</sequence>
<organism evidence="5 6">
    <name type="scientific">Paraburkholderia aspalathi</name>
    <dbReference type="NCBI Taxonomy" id="1324617"/>
    <lineage>
        <taxon>Bacteria</taxon>
        <taxon>Pseudomonadati</taxon>
        <taxon>Pseudomonadota</taxon>
        <taxon>Betaproteobacteria</taxon>
        <taxon>Burkholderiales</taxon>
        <taxon>Burkholderiaceae</taxon>
        <taxon>Paraburkholderia</taxon>
    </lineage>
</organism>
<protein>
    <submittedName>
        <fullName evidence="5">2-polyprenyl-6-methoxyphenol hydroxylase</fullName>
    </submittedName>
</protein>
<dbReference type="GO" id="GO:0071949">
    <property type="term" value="F:FAD binding"/>
    <property type="evidence" value="ECO:0007669"/>
    <property type="project" value="InterPro"/>
</dbReference>
<dbReference type="GO" id="GO:0016709">
    <property type="term" value="F:oxidoreductase activity, acting on paired donors, with incorporation or reduction of molecular oxygen, NAD(P)H as one donor, and incorporation of one atom of oxygen"/>
    <property type="evidence" value="ECO:0007669"/>
    <property type="project" value="UniProtKB-ARBA"/>
</dbReference>
<dbReference type="EMBL" id="FPBH01000003">
    <property type="protein sequence ID" value="SFT75294.1"/>
    <property type="molecule type" value="Genomic_DNA"/>
</dbReference>
<evidence type="ECO:0000259" key="4">
    <source>
        <dbReference type="Pfam" id="PF01494"/>
    </source>
</evidence>
<dbReference type="PANTHER" id="PTHR43004">
    <property type="entry name" value="TRK SYSTEM POTASSIUM UPTAKE PROTEIN"/>
    <property type="match status" value="1"/>
</dbReference>
<gene>
    <name evidence="5" type="ORF">SAMN05192563_1003439</name>
</gene>
<dbReference type="Gene3D" id="3.40.30.120">
    <property type="match status" value="1"/>
</dbReference>
<dbReference type="Pfam" id="PF01494">
    <property type="entry name" value="FAD_binding_3"/>
    <property type="match status" value="1"/>
</dbReference>
<dbReference type="Gene3D" id="3.30.70.2450">
    <property type="match status" value="1"/>
</dbReference>
<dbReference type="PRINTS" id="PR00420">
    <property type="entry name" value="RNGMNOXGNASE"/>
</dbReference>
<dbReference type="Gene3D" id="3.50.50.60">
    <property type="entry name" value="FAD/NAD(P)-binding domain"/>
    <property type="match status" value="1"/>
</dbReference>
<comment type="cofactor">
    <cofactor evidence="1">
        <name>FAD</name>
        <dbReference type="ChEBI" id="CHEBI:57692"/>
    </cofactor>
</comment>
<dbReference type="InterPro" id="IPR036188">
    <property type="entry name" value="FAD/NAD-bd_sf"/>
</dbReference>
<dbReference type="PANTHER" id="PTHR43004:SF19">
    <property type="entry name" value="BINDING MONOOXYGENASE, PUTATIVE (JCVI)-RELATED"/>
    <property type="match status" value="1"/>
</dbReference>
<dbReference type="InterPro" id="IPR050641">
    <property type="entry name" value="RIFMO-like"/>
</dbReference>
<name>A0A1I7AK98_9BURK</name>
<evidence type="ECO:0000313" key="6">
    <source>
        <dbReference type="Proteomes" id="UP000198844"/>
    </source>
</evidence>
<feature type="domain" description="FAD-binding" evidence="4">
    <location>
        <begin position="6"/>
        <end position="337"/>
    </location>
</feature>
<accession>A0A1I7AK98</accession>
<proteinExistence type="predicted"/>
<keyword evidence="2" id="KW-0285">Flavoprotein</keyword>
<reference evidence="5 6" key="1">
    <citation type="submission" date="2016-10" db="EMBL/GenBank/DDBJ databases">
        <authorList>
            <person name="de Groot N.N."/>
        </authorList>
    </citation>
    <scope>NUCLEOTIDE SEQUENCE [LARGE SCALE GENOMIC DNA]</scope>
    <source>
        <strain evidence="5 6">LMG 27731</strain>
    </source>
</reference>